<evidence type="ECO:0000256" key="2">
    <source>
        <dbReference type="ARBA" id="ARBA00004629"/>
    </source>
</evidence>
<dbReference type="OrthoDB" id="18453at2759"/>
<name>U4LL94_PYROM</name>
<accession>U4LL94</accession>
<evidence type="ECO:0000256" key="9">
    <source>
        <dbReference type="ARBA" id="ARBA00023328"/>
    </source>
</evidence>
<evidence type="ECO:0000313" key="12">
    <source>
        <dbReference type="EMBL" id="CCX32879.1"/>
    </source>
</evidence>
<evidence type="ECO:0000313" key="13">
    <source>
        <dbReference type="Proteomes" id="UP000018144"/>
    </source>
</evidence>
<feature type="region of interest" description="Disordered" evidence="11">
    <location>
        <begin position="1"/>
        <end position="76"/>
    </location>
</feature>
<evidence type="ECO:0000256" key="8">
    <source>
        <dbReference type="ARBA" id="ARBA00023306"/>
    </source>
</evidence>
<evidence type="ECO:0000256" key="4">
    <source>
        <dbReference type="ARBA" id="ARBA00022618"/>
    </source>
</evidence>
<evidence type="ECO:0000256" key="1">
    <source>
        <dbReference type="ARBA" id="ARBA00004123"/>
    </source>
</evidence>
<organism evidence="12 13">
    <name type="scientific">Pyronema omphalodes (strain CBS 100304)</name>
    <name type="common">Pyronema confluens</name>
    <dbReference type="NCBI Taxonomy" id="1076935"/>
    <lineage>
        <taxon>Eukaryota</taxon>
        <taxon>Fungi</taxon>
        <taxon>Dikarya</taxon>
        <taxon>Ascomycota</taxon>
        <taxon>Pezizomycotina</taxon>
        <taxon>Pezizomycetes</taxon>
        <taxon>Pezizales</taxon>
        <taxon>Pyronemataceae</taxon>
        <taxon>Pyronema</taxon>
    </lineage>
</organism>
<reference evidence="12 13" key="1">
    <citation type="journal article" date="2013" name="PLoS Genet.">
        <title>The genome and development-dependent transcriptomes of Pyronema confluens: a window into fungal evolution.</title>
        <authorList>
            <person name="Traeger S."/>
            <person name="Altegoer F."/>
            <person name="Freitag M."/>
            <person name="Gabaldon T."/>
            <person name="Kempken F."/>
            <person name="Kumar A."/>
            <person name="Marcet-Houben M."/>
            <person name="Poggeler S."/>
            <person name="Stajich J.E."/>
            <person name="Nowrousian M."/>
        </authorList>
    </citation>
    <scope>NUCLEOTIDE SEQUENCE [LARGE SCALE GENOMIC DNA]</scope>
    <source>
        <strain evidence="13">CBS 100304</strain>
        <tissue evidence="12">Vegetative mycelium</tissue>
    </source>
</reference>
<gene>
    <name evidence="12" type="ORF">PCON_13730</name>
</gene>
<keyword evidence="4" id="KW-0132">Cell division</keyword>
<evidence type="ECO:0000256" key="3">
    <source>
        <dbReference type="ARBA" id="ARBA00022454"/>
    </source>
</evidence>
<dbReference type="PANTHER" id="PTHR15459:SF3">
    <property type="entry name" value="POLYAMINE-MODULATED FACTOR 1"/>
    <property type="match status" value="1"/>
</dbReference>
<feature type="compositionally biased region" description="Acidic residues" evidence="11">
    <location>
        <begin position="15"/>
        <end position="24"/>
    </location>
</feature>
<dbReference type="OMA" id="IHLAHLM"/>
<dbReference type="AlphaFoldDB" id="U4LL94"/>
<evidence type="ECO:0000256" key="7">
    <source>
        <dbReference type="ARBA" id="ARBA00023242"/>
    </source>
</evidence>
<keyword evidence="3" id="KW-0158">Chromosome</keyword>
<dbReference type="GO" id="GO:0051301">
    <property type="term" value="P:cell division"/>
    <property type="evidence" value="ECO:0007669"/>
    <property type="project" value="UniProtKB-KW"/>
</dbReference>
<keyword evidence="10" id="KW-0175">Coiled coil</keyword>
<sequence length="254" mass="27395">MSSNDATLPAPTETNDVEIPDAPDPDASTQPTHTTPIDPINGEDTPIADAPPTSDDAAPAPAAKPAPEPVQEEPLGRRAQTLSVFFPKALEKCLSMISYPKLAECFPTLAGARPEVLTRIHASMVENMRGKTTDEFASILHERHVIPKLNSLDLITADAETRAAAGGEPPVAPSTLAPRDVITAHLRPVLRAATERAERQLKDVQEKNDGLIKEIEEQRREMEELVKLLEGRRGEMEMAVGAVEGAVRGVEGRD</sequence>
<keyword evidence="5" id="KW-0498">Mitosis</keyword>
<keyword evidence="13" id="KW-1185">Reference proteome</keyword>
<dbReference type="GO" id="GO:0007059">
    <property type="term" value="P:chromosome segregation"/>
    <property type="evidence" value="ECO:0007669"/>
    <property type="project" value="TreeGrafter"/>
</dbReference>
<dbReference type="Pfam" id="PF03980">
    <property type="entry name" value="Nnf1"/>
    <property type="match status" value="1"/>
</dbReference>
<feature type="compositionally biased region" description="Low complexity" evidence="11">
    <location>
        <begin position="47"/>
        <end position="61"/>
    </location>
</feature>
<evidence type="ECO:0000256" key="10">
    <source>
        <dbReference type="SAM" id="Coils"/>
    </source>
</evidence>
<evidence type="ECO:0000256" key="6">
    <source>
        <dbReference type="ARBA" id="ARBA00022838"/>
    </source>
</evidence>
<keyword evidence="9" id="KW-0137">Centromere</keyword>
<dbReference type="eggNOG" id="ENOG502S9JT">
    <property type="taxonomic scope" value="Eukaryota"/>
</dbReference>
<dbReference type="InterPro" id="IPR007128">
    <property type="entry name" value="PMF1/Nnf1"/>
</dbReference>
<keyword evidence="7" id="KW-0539">Nucleus</keyword>
<keyword evidence="8" id="KW-0131">Cell cycle</keyword>
<dbReference type="GO" id="GO:0000444">
    <property type="term" value="C:MIS12/MIND type complex"/>
    <property type="evidence" value="ECO:0007669"/>
    <property type="project" value="InterPro"/>
</dbReference>
<comment type="subcellular location">
    <subcellularLocation>
        <location evidence="2">Chromosome</location>
        <location evidence="2">Centromere</location>
        <location evidence="2">Kinetochore</location>
    </subcellularLocation>
    <subcellularLocation>
        <location evidence="1">Nucleus</location>
    </subcellularLocation>
</comment>
<dbReference type="GO" id="GO:0005634">
    <property type="term" value="C:nucleus"/>
    <property type="evidence" value="ECO:0007669"/>
    <property type="project" value="UniProtKB-SubCell"/>
</dbReference>
<protein>
    <submittedName>
        <fullName evidence="12">Similar to Kinetochore protein nnf1 acc. no. Q09858</fullName>
    </submittedName>
</protein>
<proteinExistence type="predicted"/>
<keyword evidence="6" id="KW-0995">Kinetochore</keyword>
<dbReference type="PANTHER" id="PTHR15459">
    <property type="entry name" value="POLYAMINE-MODULATED FACTOR 1"/>
    <property type="match status" value="1"/>
</dbReference>
<evidence type="ECO:0000256" key="11">
    <source>
        <dbReference type="SAM" id="MobiDB-lite"/>
    </source>
</evidence>
<dbReference type="STRING" id="1076935.U4LL94"/>
<dbReference type="Proteomes" id="UP000018144">
    <property type="component" value="Unassembled WGS sequence"/>
</dbReference>
<dbReference type="EMBL" id="HF935907">
    <property type="protein sequence ID" value="CCX32879.1"/>
    <property type="molecule type" value="Genomic_DNA"/>
</dbReference>
<feature type="coiled-coil region" evidence="10">
    <location>
        <begin position="194"/>
        <end position="235"/>
    </location>
</feature>
<evidence type="ECO:0000256" key="5">
    <source>
        <dbReference type="ARBA" id="ARBA00022776"/>
    </source>
</evidence>